<dbReference type="Gene3D" id="3.80.10.10">
    <property type="entry name" value="Ribonuclease Inhibitor"/>
    <property type="match status" value="1"/>
</dbReference>
<evidence type="ECO:0000313" key="2">
    <source>
        <dbReference type="Proteomes" id="UP000775213"/>
    </source>
</evidence>
<comment type="caution">
    <text evidence="1">The sequence shown here is derived from an EMBL/GenBank/DDBJ whole genome shotgun (WGS) entry which is preliminary data.</text>
</comment>
<sequence>MLSDLSISDPLVLLMKPLRSIASLKRLSIWSNDNLVSFANEEEQWFLEVMSSLSELQFFFLKSLQSLPSSLESLSSVQILSIHNVPIASGVTKPSSLFE</sequence>
<reference evidence="1 2" key="1">
    <citation type="journal article" date="2021" name="Hortic Res">
        <title>Chromosome-scale assembly of the Dendrobium chrysotoxum genome enhances the understanding of orchid evolution.</title>
        <authorList>
            <person name="Zhang Y."/>
            <person name="Zhang G.Q."/>
            <person name="Zhang D."/>
            <person name="Liu X.D."/>
            <person name="Xu X.Y."/>
            <person name="Sun W.H."/>
            <person name="Yu X."/>
            <person name="Zhu X."/>
            <person name="Wang Z.W."/>
            <person name="Zhao X."/>
            <person name="Zhong W.Y."/>
            <person name="Chen H."/>
            <person name="Yin W.L."/>
            <person name="Huang T."/>
            <person name="Niu S.C."/>
            <person name="Liu Z.J."/>
        </authorList>
    </citation>
    <scope>NUCLEOTIDE SEQUENCE [LARGE SCALE GENOMIC DNA]</scope>
    <source>
        <strain evidence="1">Lindl</strain>
    </source>
</reference>
<accession>A0AAV7H5A7</accession>
<organism evidence="1 2">
    <name type="scientific">Dendrobium chrysotoxum</name>
    <name type="common">Orchid</name>
    <dbReference type="NCBI Taxonomy" id="161865"/>
    <lineage>
        <taxon>Eukaryota</taxon>
        <taxon>Viridiplantae</taxon>
        <taxon>Streptophyta</taxon>
        <taxon>Embryophyta</taxon>
        <taxon>Tracheophyta</taxon>
        <taxon>Spermatophyta</taxon>
        <taxon>Magnoliopsida</taxon>
        <taxon>Liliopsida</taxon>
        <taxon>Asparagales</taxon>
        <taxon>Orchidaceae</taxon>
        <taxon>Epidendroideae</taxon>
        <taxon>Malaxideae</taxon>
        <taxon>Dendrobiinae</taxon>
        <taxon>Dendrobium</taxon>
    </lineage>
</organism>
<keyword evidence="2" id="KW-1185">Reference proteome</keyword>
<gene>
    <name evidence="1" type="ORF">IEQ34_007866</name>
</gene>
<dbReference type="InterPro" id="IPR032675">
    <property type="entry name" value="LRR_dom_sf"/>
</dbReference>
<dbReference type="AlphaFoldDB" id="A0AAV7H5A7"/>
<dbReference type="Proteomes" id="UP000775213">
    <property type="component" value="Unassembled WGS sequence"/>
</dbReference>
<dbReference type="EMBL" id="JAGFBR010000008">
    <property type="protein sequence ID" value="KAH0463284.1"/>
    <property type="molecule type" value="Genomic_DNA"/>
</dbReference>
<name>A0AAV7H5A7_DENCH</name>
<evidence type="ECO:0000313" key="1">
    <source>
        <dbReference type="EMBL" id="KAH0463284.1"/>
    </source>
</evidence>
<proteinExistence type="predicted"/>
<protein>
    <submittedName>
        <fullName evidence="1">Uncharacterized protein</fullName>
    </submittedName>
</protein>